<feature type="binding site" evidence="6">
    <location>
        <begin position="301"/>
        <end position="303"/>
    </location>
    <ligand>
        <name>NADP(+)</name>
        <dbReference type="ChEBI" id="CHEBI:58349"/>
    </ligand>
</feature>
<dbReference type="InterPro" id="IPR050139">
    <property type="entry name" value="GMP_reductase"/>
</dbReference>
<evidence type="ECO:0000256" key="7">
    <source>
        <dbReference type="PROSITE-ProRule" id="PRU00703"/>
    </source>
</evidence>
<proteinExistence type="inferred from homology"/>
<evidence type="ECO:0000256" key="5">
    <source>
        <dbReference type="ARBA" id="ARBA00023122"/>
    </source>
</evidence>
<keyword evidence="5 7" id="KW-0129">CBS domain</keyword>
<feature type="domain" description="CBS" evidence="8">
    <location>
        <begin position="95"/>
        <end position="151"/>
    </location>
</feature>
<dbReference type="GO" id="GO:0003938">
    <property type="term" value="F:IMP dehydrogenase activity"/>
    <property type="evidence" value="ECO:0007669"/>
    <property type="project" value="UniProtKB-EC"/>
</dbReference>
<dbReference type="SMART" id="SM01240">
    <property type="entry name" value="IMPDH"/>
    <property type="match status" value="1"/>
</dbReference>
<dbReference type="PIRSF" id="PIRSF000130">
    <property type="entry name" value="IMPDH"/>
    <property type="match status" value="1"/>
</dbReference>
<keyword evidence="10" id="KW-1185">Reference proteome</keyword>
<evidence type="ECO:0000256" key="3">
    <source>
        <dbReference type="ARBA" id="ARBA00022857"/>
    </source>
</evidence>
<comment type="similarity">
    <text evidence="6">Belongs to the IMPDH/GMPR family. GuaB1 subfamily.</text>
</comment>
<keyword evidence="4 6" id="KW-0560">Oxidoreductase</keyword>
<name>A0ABX2A7Y9_9MICO</name>
<accession>A0ABX2A7Y9</accession>
<evidence type="ECO:0000313" key="9">
    <source>
        <dbReference type="EMBL" id="NOV97892.1"/>
    </source>
</evidence>
<dbReference type="SUPFAM" id="SSF54631">
    <property type="entry name" value="CBS-domain pair"/>
    <property type="match status" value="1"/>
</dbReference>
<gene>
    <name evidence="6" type="primary">guaB1</name>
    <name evidence="9" type="ORF">HDG69_002477</name>
</gene>
<evidence type="ECO:0000256" key="6">
    <source>
        <dbReference type="HAMAP-Rule" id="MF_02250"/>
    </source>
</evidence>
<dbReference type="InterPro" id="IPR005991">
    <property type="entry name" value="GUAB1"/>
</dbReference>
<dbReference type="PROSITE" id="PS51371">
    <property type="entry name" value="CBS"/>
    <property type="match status" value="1"/>
</dbReference>
<evidence type="ECO:0000256" key="1">
    <source>
        <dbReference type="ARBA" id="ARBA00022726"/>
    </source>
</evidence>
<dbReference type="InterPro" id="IPR013785">
    <property type="entry name" value="Aldolase_TIM"/>
</dbReference>
<dbReference type="SUPFAM" id="SSF51412">
    <property type="entry name" value="Inosine monophosphate dehydrogenase (IMPDH)"/>
    <property type="match status" value="1"/>
</dbReference>
<dbReference type="InterPro" id="IPR046342">
    <property type="entry name" value="CBS_dom_sf"/>
</dbReference>
<reference evidence="9 10" key="1">
    <citation type="submission" date="2020-05" db="EMBL/GenBank/DDBJ databases">
        <title>Genomic Encyclopedia of Type Strains, Phase III (KMG-III): the genomes of soil and plant-associated and newly described type strains.</title>
        <authorList>
            <person name="Whitman W."/>
        </authorList>
    </citation>
    <scope>NUCLEOTIDE SEQUENCE [LARGE SCALE GENOMIC DNA]</scope>
    <source>
        <strain evidence="9 10">KCTC 19046</strain>
    </source>
</reference>
<keyword evidence="3 6" id="KW-0521">NADP</keyword>
<feature type="active site" description="Thioimidate intermediate" evidence="6">
    <location>
        <position position="308"/>
    </location>
</feature>
<comment type="function">
    <text evidence="6">Involved in the purine-salvage pathway. Catalyzes the NADPH-dependent conversion of GMP to IMP.</text>
</comment>
<keyword evidence="2" id="KW-0677">Repeat</keyword>
<evidence type="ECO:0000256" key="2">
    <source>
        <dbReference type="ARBA" id="ARBA00022737"/>
    </source>
</evidence>
<organism evidence="9 10">
    <name type="scientific">Isoptericola halotolerans</name>
    <dbReference type="NCBI Taxonomy" id="300560"/>
    <lineage>
        <taxon>Bacteria</taxon>
        <taxon>Bacillati</taxon>
        <taxon>Actinomycetota</taxon>
        <taxon>Actinomycetes</taxon>
        <taxon>Micrococcales</taxon>
        <taxon>Promicromonosporaceae</taxon>
        <taxon>Isoptericola</taxon>
    </lineage>
</organism>
<comment type="cofactor">
    <cofactor evidence="6">
        <name>a monovalent cation</name>
        <dbReference type="ChEBI" id="CHEBI:60242"/>
    </cofactor>
</comment>
<feature type="binding site" evidence="6">
    <location>
        <begin position="248"/>
        <end position="250"/>
    </location>
    <ligand>
        <name>NADP(+)</name>
        <dbReference type="ChEBI" id="CHEBI:58349"/>
    </ligand>
</feature>
<dbReference type="RefSeq" id="WP_171784137.1">
    <property type="nucleotide sequence ID" value="NZ_BAAAML010000005.1"/>
</dbReference>
<evidence type="ECO:0000259" key="8">
    <source>
        <dbReference type="PROSITE" id="PS51371"/>
    </source>
</evidence>
<dbReference type="PANTHER" id="PTHR43170:SF5">
    <property type="entry name" value="GMP REDUCTASE"/>
    <property type="match status" value="1"/>
</dbReference>
<dbReference type="NCBIfam" id="TIGR01303">
    <property type="entry name" value="IMP_DH_rel_1"/>
    <property type="match status" value="1"/>
</dbReference>
<dbReference type="PANTHER" id="PTHR43170">
    <property type="entry name" value="GMP REDUCTASE"/>
    <property type="match status" value="1"/>
</dbReference>
<dbReference type="Gene3D" id="3.20.20.70">
    <property type="entry name" value="Aldolase class I"/>
    <property type="match status" value="1"/>
</dbReference>
<dbReference type="NCBIfam" id="NF005869">
    <property type="entry name" value="PRK07807.1"/>
    <property type="match status" value="1"/>
</dbReference>
<dbReference type="Pfam" id="PF00478">
    <property type="entry name" value="IMPDH"/>
    <property type="match status" value="1"/>
</dbReference>
<comment type="catalytic activity">
    <reaction evidence="6">
        <text>IMP + NH4(+) + NADP(+) = GMP + NADPH + 2 H(+)</text>
        <dbReference type="Rhea" id="RHEA:17185"/>
        <dbReference type="ChEBI" id="CHEBI:15378"/>
        <dbReference type="ChEBI" id="CHEBI:28938"/>
        <dbReference type="ChEBI" id="CHEBI:57783"/>
        <dbReference type="ChEBI" id="CHEBI:58053"/>
        <dbReference type="ChEBI" id="CHEBI:58115"/>
        <dbReference type="ChEBI" id="CHEBI:58349"/>
        <dbReference type="EC" id="1.7.1.7"/>
    </reaction>
</comment>
<dbReference type="InterPro" id="IPR001093">
    <property type="entry name" value="IMP_DH_GMPRt"/>
</dbReference>
<dbReference type="EMBL" id="JABEZU010000003">
    <property type="protein sequence ID" value="NOV97892.1"/>
    <property type="molecule type" value="Genomic_DNA"/>
</dbReference>
<dbReference type="Pfam" id="PF00571">
    <property type="entry name" value="CBS"/>
    <property type="match status" value="1"/>
</dbReference>
<dbReference type="EC" id="1.7.1.7" evidence="6"/>
<dbReference type="InterPro" id="IPR005990">
    <property type="entry name" value="IMP_DH"/>
</dbReference>
<sequence length="485" mass="50394">MRFLDGQRPTTDLTYGDVFMVPSRSDVTSRFDVDLSTDDGTGTTIPVVVANMTAVSGRRMTETIARRGGIAILPQDVPVDVVADVVADVKSKDPVIETPVTVTPTETVATVLTLLGKRSHGAAVVVDDGRPVGVVTEADCLSVDRFARVGTIMSADLVTLDAAQVETDGMAATFELLHAAKVQLAPVVRDGVLVGVLTRKGAVRSTVYSPALDGQGRLRVGAAVGINGDVAAKTREVLAAGVDVLVVDTAHGHQDKMLAALREISSVRSDFPHVPVVAGNVVTADGVRDLVAAGADILKVGVGPGAMCTTRMQTAVGRPQFSAVLECAAAARELGKHVWADGGVRHPRDVALALAAGASQVMIGSWFAGTYESPGDLHDDGSGRQYKESFGMASARAVAARTAGAGTAFDRARKALYEEGISTGKMYLDPARPGVEDLLDEITSGLRSSCTYAGARTLPEFAERAVVGVQSAAGYAEGMPLATSW</sequence>
<evidence type="ECO:0000256" key="4">
    <source>
        <dbReference type="ARBA" id="ARBA00023002"/>
    </source>
</evidence>
<protein>
    <recommendedName>
        <fullName evidence="6">GMP reductase</fullName>
        <ecNumber evidence="6">1.7.1.7</ecNumber>
    </recommendedName>
    <alternativeName>
        <fullName evidence="6">Guanosine 5'-monophosphate reductase</fullName>
        <shortName evidence="6">GMPR</shortName>
    </alternativeName>
</protein>
<dbReference type="CDD" id="cd00381">
    <property type="entry name" value="IMPDH"/>
    <property type="match status" value="1"/>
</dbReference>
<dbReference type="SMART" id="SM00116">
    <property type="entry name" value="CBS"/>
    <property type="match status" value="2"/>
</dbReference>
<comment type="pathway">
    <text evidence="6">Purine metabolism; IMP biosynthesis via salvage pathway.</text>
</comment>
<dbReference type="HAMAP" id="MF_02250">
    <property type="entry name" value="GMPR_GuaB1"/>
    <property type="match status" value="1"/>
</dbReference>
<dbReference type="InterPro" id="IPR000644">
    <property type="entry name" value="CBS_dom"/>
</dbReference>
<dbReference type="Proteomes" id="UP000757540">
    <property type="component" value="Unassembled WGS sequence"/>
</dbReference>
<evidence type="ECO:0000313" key="10">
    <source>
        <dbReference type="Proteomes" id="UP000757540"/>
    </source>
</evidence>
<comment type="caution">
    <text evidence="9">The sequence shown here is derived from an EMBL/GenBank/DDBJ whole genome shotgun (WGS) entry which is preliminary data.</text>
</comment>
<keyword evidence="1 6" id="KW-0660">Purine salvage</keyword>